<dbReference type="EMBL" id="ML014192">
    <property type="protein sequence ID" value="RKP00932.1"/>
    <property type="molecule type" value="Genomic_DNA"/>
</dbReference>
<evidence type="ECO:0000313" key="3">
    <source>
        <dbReference type="EMBL" id="RKP00932.1"/>
    </source>
</evidence>
<sequence length="705" mass="79795">MSHYQAVPVLWGPDRNPDGPPDTPDVPDTPSSPLYEFKRTTTHWIQSQYIVRWLRSRSQRSVYYTSVFGLTFATVVYLTLGAALREEAVVSVGVSASGLAPLGALHPEAYHEATGLRTVEFSRFEPENWSQWGAYVHGNLSVHQYHPPFQRFQFEISADPFLHIGTTAPGRGVCSDLPPLERASLEQAFSNPNAPFDAYLGAVVLPESALAGLNSWHGAQAAVTATWRRGSRDVLCGYVISVTPSPSRSTAAQAYGHSGKIYAEQVPGFAPDSIRWTAQGLQGYFSKAEYRPVPWTETFDHAVVRVYAAMLPLMDPDLYHLEAVLEYQHYQWNPARLEQTRYEPLAIPITTVSGRGRAQMIGKGLVVSALDLHVPGTPLTMKAYRRLPLCTGGDHYGRWVPLRQLVLDVDTYLRDRRRQIDEFRFPLIKDQRTWIPYDCRYRHYTYDELTNDCLAPHYPTIHSYGDSNMRRTWKTMTTGGAWCNTFYSPESHECNCEDQGLPSELIPGPPGDYYLMHMAGMSKVKTYFSWWMGLIDRGMSFRVELNPQLLRERLVNNGMPSAPNVTIMGLGNWDAAFSMLDDVTRDAPELARLVIENYVNLWDLNDPHSQSQHLIYRPPQAFCCRAGAEGRKLSHLRTTFVDLLLRAHLVPLGFQVWDVHMLGDRRGQPILGDCDSNHATRPEIDMEVTILNNMLCNEHVFTDSR</sequence>
<evidence type="ECO:0000256" key="1">
    <source>
        <dbReference type="SAM" id="MobiDB-lite"/>
    </source>
</evidence>
<dbReference type="OrthoDB" id="2104804at2759"/>
<dbReference type="AlphaFoldDB" id="A0A4P9X6X1"/>
<accession>A0A4P9X6X1</accession>
<feature type="transmembrane region" description="Helical" evidence="2">
    <location>
        <begin position="62"/>
        <end position="84"/>
    </location>
</feature>
<evidence type="ECO:0000313" key="4">
    <source>
        <dbReference type="Proteomes" id="UP000274922"/>
    </source>
</evidence>
<keyword evidence="2" id="KW-0812">Transmembrane</keyword>
<gene>
    <name evidence="3" type="ORF">CXG81DRAFT_26379</name>
</gene>
<feature type="region of interest" description="Disordered" evidence="1">
    <location>
        <begin position="11"/>
        <end position="31"/>
    </location>
</feature>
<name>A0A4P9X6X1_9FUNG</name>
<evidence type="ECO:0000256" key="2">
    <source>
        <dbReference type="SAM" id="Phobius"/>
    </source>
</evidence>
<keyword evidence="2" id="KW-1133">Transmembrane helix</keyword>
<dbReference type="Proteomes" id="UP000274922">
    <property type="component" value="Unassembled WGS sequence"/>
</dbReference>
<organism evidence="3 4">
    <name type="scientific">Caulochytrium protostelioides</name>
    <dbReference type="NCBI Taxonomy" id="1555241"/>
    <lineage>
        <taxon>Eukaryota</taxon>
        <taxon>Fungi</taxon>
        <taxon>Fungi incertae sedis</taxon>
        <taxon>Chytridiomycota</taxon>
        <taxon>Chytridiomycota incertae sedis</taxon>
        <taxon>Chytridiomycetes</taxon>
        <taxon>Caulochytriales</taxon>
        <taxon>Caulochytriaceae</taxon>
        <taxon>Caulochytrium</taxon>
    </lineage>
</organism>
<keyword evidence="4" id="KW-1185">Reference proteome</keyword>
<reference evidence="4" key="1">
    <citation type="journal article" date="2018" name="Nat. Microbiol.">
        <title>Leveraging single-cell genomics to expand the fungal tree of life.</title>
        <authorList>
            <person name="Ahrendt S.R."/>
            <person name="Quandt C.A."/>
            <person name="Ciobanu D."/>
            <person name="Clum A."/>
            <person name="Salamov A."/>
            <person name="Andreopoulos B."/>
            <person name="Cheng J.F."/>
            <person name="Woyke T."/>
            <person name="Pelin A."/>
            <person name="Henrissat B."/>
            <person name="Reynolds N.K."/>
            <person name="Benny G.L."/>
            <person name="Smith M.E."/>
            <person name="James T.Y."/>
            <person name="Grigoriev I.V."/>
        </authorList>
    </citation>
    <scope>NUCLEOTIDE SEQUENCE [LARGE SCALE GENOMIC DNA]</scope>
    <source>
        <strain evidence="4">ATCC 52028</strain>
    </source>
</reference>
<proteinExistence type="predicted"/>
<keyword evidence="2" id="KW-0472">Membrane</keyword>
<protein>
    <submittedName>
        <fullName evidence="3">Uncharacterized protein</fullName>
    </submittedName>
</protein>